<comment type="pathway">
    <text evidence="2 14 15">Porphyrin-containing compound metabolism; protoporphyrin-IX biosynthesis; protoporphyrin-IX from protoporphyrinogen-IX: step 1/1.</text>
</comment>
<evidence type="ECO:0000313" key="17">
    <source>
        <dbReference type="Proteomes" id="UP000555393"/>
    </source>
</evidence>
<feature type="transmembrane region" description="Helical" evidence="14">
    <location>
        <begin position="87"/>
        <end position="106"/>
    </location>
</feature>
<dbReference type="GO" id="GO:0070818">
    <property type="term" value="F:protoporphyrinogen oxidase activity"/>
    <property type="evidence" value="ECO:0007669"/>
    <property type="project" value="UniProtKB-UniRule"/>
</dbReference>
<dbReference type="PANTHER" id="PTHR40255">
    <property type="entry name" value="UPF0093 MEMBRANE PROTEIN SLR1790"/>
    <property type="match status" value="1"/>
</dbReference>
<reference evidence="16 17" key="1">
    <citation type="submission" date="2020-08" db="EMBL/GenBank/DDBJ databases">
        <title>Genomic Encyclopedia of Type Strains, Phase IV (KMG-IV): sequencing the most valuable type-strain genomes for metagenomic binning, comparative biology and taxonomic classification.</title>
        <authorList>
            <person name="Goeker M."/>
        </authorList>
    </citation>
    <scope>NUCLEOTIDE SEQUENCE [LARGE SCALE GENOMIC DNA]</scope>
    <source>
        <strain evidence="16 17">DSM 22336</strain>
    </source>
</reference>
<evidence type="ECO:0000256" key="9">
    <source>
        <dbReference type="ARBA" id="ARBA00022989"/>
    </source>
</evidence>
<evidence type="ECO:0000256" key="3">
    <source>
        <dbReference type="ARBA" id="ARBA00006501"/>
    </source>
</evidence>
<dbReference type="EMBL" id="JACIIU010000004">
    <property type="protein sequence ID" value="MBB6260795.1"/>
    <property type="molecule type" value="Genomic_DNA"/>
</dbReference>
<keyword evidence="5 14" id="KW-1003">Cell membrane</keyword>
<comment type="caution">
    <text evidence="16">The sequence shown here is derived from an EMBL/GenBank/DDBJ whole genome shotgun (WGS) entry which is preliminary data.</text>
</comment>
<sequence length="177" mass="19954">MSTDVNSSGSKVAIRAMSALAIVLIGFGILFHVNPEGAYNWIKALHVIAIISWMAAMLYLPRLFVYHSTIAVGSETSELFKVMERRLLRVIMNPAMIIAWITGLWMAWDMFAFKGGWLHGKLLLVVLMSAAHGILSKSMRRFAADQNTKSSKYWRIFNEIPTILMILIVILVIVKPF</sequence>
<feature type="binding site" description="axial binding residue" evidence="14">
    <location>
        <position position="121"/>
    </location>
    <ligand>
        <name>heme</name>
        <dbReference type="ChEBI" id="CHEBI:30413"/>
    </ligand>
    <ligandPart>
        <name>Fe</name>
        <dbReference type="ChEBI" id="CHEBI:18248"/>
    </ligandPart>
</feature>
<comment type="similarity">
    <text evidence="3 14 15">Belongs to the HemJ family.</text>
</comment>
<dbReference type="Proteomes" id="UP000555393">
    <property type="component" value="Unassembled WGS sequence"/>
</dbReference>
<evidence type="ECO:0000256" key="15">
    <source>
        <dbReference type="PIRNR" id="PIRNR004638"/>
    </source>
</evidence>
<feature type="transmembrane region" description="Helical" evidence="14">
    <location>
        <begin position="12"/>
        <end position="33"/>
    </location>
</feature>
<dbReference type="NCBIfam" id="TIGR00701">
    <property type="entry name" value="protoporphyrinogen oxidase HemJ"/>
    <property type="match status" value="1"/>
</dbReference>
<protein>
    <recommendedName>
        <fullName evidence="4 14">Protoporphyrinogen IX oxidase</fullName>
        <shortName evidence="14">PPO</shortName>
        <ecNumber evidence="14 15">1.3.99.-</ecNumber>
    </recommendedName>
</protein>
<keyword evidence="12 14" id="KW-0472">Membrane</keyword>
<evidence type="ECO:0000256" key="11">
    <source>
        <dbReference type="ARBA" id="ARBA00023004"/>
    </source>
</evidence>
<comment type="catalytic activity">
    <reaction evidence="13 14 15">
        <text>protoporphyrinogen IX + 3 A = protoporphyrin IX + 3 AH2</text>
        <dbReference type="Rhea" id="RHEA:62000"/>
        <dbReference type="ChEBI" id="CHEBI:13193"/>
        <dbReference type="ChEBI" id="CHEBI:17499"/>
        <dbReference type="ChEBI" id="CHEBI:57306"/>
        <dbReference type="ChEBI" id="CHEBI:57307"/>
    </reaction>
</comment>
<dbReference type="GO" id="GO:0046872">
    <property type="term" value="F:metal ion binding"/>
    <property type="evidence" value="ECO:0007669"/>
    <property type="project" value="UniProtKB-UniRule"/>
</dbReference>
<dbReference type="InterPro" id="IPR005265">
    <property type="entry name" value="HemJ-like"/>
</dbReference>
<evidence type="ECO:0000256" key="1">
    <source>
        <dbReference type="ARBA" id="ARBA00004651"/>
    </source>
</evidence>
<keyword evidence="6 14" id="KW-0349">Heme</keyword>
<evidence type="ECO:0000313" key="16">
    <source>
        <dbReference type="EMBL" id="MBB6260795.1"/>
    </source>
</evidence>
<feature type="binding site" description="axial binding residue" evidence="14">
    <location>
        <position position="46"/>
    </location>
    <ligand>
        <name>heme</name>
        <dbReference type="ChEBI" id="CHEBI:30413"/>
    </ligand>
    <ligandPart>
        <name>Fe</name>
        <dbReference type="ChEBI" id="CHEBI:18248"/>
    </ligandPart>
</feature>
<keyword evidence="7 14" id="KW-0812">Transmembrane</keyword>
<gene>
    <name evidence="16" type="ORF">FHS77_001336</name>
</gene>
<dbReference type="UniPathway" id="UPA00251">
    <property type="reaction ID" value="UER00324"/>
</dbReference>
<evidence type="ECO:0000256" key="5">
    <source>
        <dbReference type="ARBA" id="ARBA00022475"/>
    </source>
</evidence>
<dbReference type="Pfam" id="PF03653">
    <property type="entry name" value="UPF0093"/>
    <property type="match status" value="1"/>
</dbReference>
<dbReference type="HAMAP" id="MF_02239">
    <property type="entry name" value="HemJ"/>
    <property type="match status" value="1"/>
</dbReference>
<keyword evidence="11 14" id="KW-0408">Iron</keyword>
<dbReference type="PANTHER" id="PTHR40255:SF1">
    <property type="entry name" value="PROTOPORPHYRINOGEN IX OXIDASE"/>
    <property type="match status" value="1"/>
</dbReference>
<dbReference type="EC" id="1.3.99.-" evidence="14 15"/>
<evidence type="ECO:0000256" key="8">
    <source>
        <dbReference type="ARBA" id="ARBA00022723"/>
    </source>
</evidence>
<evidence type="ECO:0000256" key="12">
    <source>
        <dbReference type="ARBA" id="ARBA00023136"/>
    </source>
</evidence>
<dbReference type="PIRSF" id="PIRSF004638">
    <property type="entry name" value="UCP004638"/>
    <property type="match status" value="1"/>
</dbReference>
<keyword evidence="8 14" id="KW-0479">Metal-binding</keyword>
<feature type="transmembrane region" description="Helical" evidence="14">
    <location>
        <begin position="118"/>
        <end position="135"/>
    </location>
</feature>
<comment type="subcellular location">
    <subcellularLocation>
        <location evidence="1 14">Cell membrane</location>
        <topology evidence="1 14">Multi-pass membrane protein</topology>
    </subcellularLocation>
</comment>
<proteinExistence type="inferred from homology"/>
<accession>A0A841LRN1</accession>
<evidence type="ECO:0000256" key="14">
    <source>
        <dbReference type="HAMAP-Rule" id="MF_02239"/>
    </source>
</evidence>
<dbReference type="RefSeq" id="WP_184221535.1">
    <property type="nucleotide sequence ID" value="NZ_JACIIU010000004.1"/>
</dbReference>
<dbReference type="GO" id="GO:0005886">
    <property type="term" value="C:plasma membrane"/>
    <property type="evidence" value="ECO:0007669"/>
    <property type="project" value="UniProtKB-SubCell"/>
</dbReference>
<evidence type="ECO:0000256" key="6">
    <source>
        <dbReference type="ARBA" id="ARBA00022617"/>
    </source>
</evidence>
<organism evidence="16 17">
    <name type="scientific">Paenochrobactrum gallinarii</name>
    <dbReference type="NCBI Taxonomy" id="643673"/>
    <lineage>
        <taxon>Bacteria</taxon>
        <taxon>Pseudomonadati</taxon>
        <taxon>Pseudomonadota</taxon>
        <taxon>Alphaproteobacteria</taxon>
        <taxon>Hyphomicrobiales</taxon>
        <taxon>Brucellaceae</taxon>
        <taxon>Paenochrobactrum</taxon>
    </lineage>
</organism>
<evidence type="ECO:0000256" key="4">
    <source>
        <dbReference type="ARBA" id="ARBA00017504"/>
    </source>
</evidence>
<keyword evidence="9 14" id="KW-1133">Transmembrane helix</keyword>
<keyword evidence="17" id="KW-1185">Reference proteome</keyword>
<feature type="transmembrane region" description="Helical" evidence="14">
    <location>
        <begin position="45"/>
        <end position="66"/>
    </location>
</feature>
<dbReference type="AlphaFoldDB" id="A0A841LRN1"/>
<comment type="cofactor">
    <cofactor evidence="14 15">
        <name>heme b</name>
        <dbReference type="ChEBI" id="CHEBI:60344"/>
    </cofactor>
    <text evidence="14 15">Binds 1 heme b (iron(II)-protoporphyrin IX) group per subunit.</text>
</comment>
<feature type="transmembrane region" description="Helical" evidence="14">
    <location>
        <begin position="156"/>
        <end position="174"/>
    </location>
</feature>
<evidence type="ECO:0000256" key="10">
    <source>
        <dbReference type="ARBA" id="ARBA00023002"/>
    </source>
</evidence>
<evidence type="ECO:0000256" key="13">
    <source>
        <dbReference type="ARBA" id="ARBA00048390"/>
    </source>
</evidence>
<dbReference type="GO" id="GO:0006782">
    <property type="term" value="P:protoporphyrinogen IX biosynthetic process"/>
    <property type="evidence" value="ECO:0007669"/>
    <property type="project" value="UniProtKB-UniRule"/>
</dbReference>
<evidence type="ECO:0000256" key="2">
    <source>
        <dbReference type="ARBA" id="ARBA00005073"/>
    </source>
</evidence>
<keyword evidence="10 14" id="KW-0560">Oxidoreductase</keyword>
<evidence type="ECO:0000256" key="7">
    <source>
        <dbReference type="ARBA" id="ARBA00022692"/>
    </source>
</evidence>
<comment type="function">
    <text evidence="14 15">Catalyzes the oxidation of protoporphyrinogen IX to protoporphyrin IX.</text>
</comment>
<name>A0A841LRN1_9HYPH</name>
<comment type="subunit">
    <text evidence="14">Homodimer.</text>
</comment>